<dbReference type="Proteomes" id="UP001145114">
    <property type="component" value="Unassembled WGS sequence"/>
</dbReference>
<protein>
    <submittedName>
        <fullName evidence="1">Uncharacterized protein</fullName>
    </submittedName>
</protein>
<accession>A0ACC1HP84</accession>
<keyword evidence="2" id="KW-1185">Reference proteome</keyword>
<dbReference type="EMBL" id="JAMZIH010001550">
    <property type="protein sequence ID" value="KAJ1678096.1"/>
    <property type="molecule type" value="Genomic_DNA"/>
</dbReference>
<name>A0ACC1HP84_9FUNG</name>
<sequence>MTTKYPASHATSDERSSDEHPNDKRPSDECSNDEHPNNERSNDEHPSGKHLTSNPTCEDVVKALPLTDATGSTINNELQIEQVALASIEDEHLGATMVDQMAATDASQGDYYLLATHYLLDDLHYPESTLIRCQNMHNAPIKPRDTVLSGSHHMPARRGSKPTPIQTELYKIAEQVANDPYSLAEFDKATSDDAMSGNSFKWFFMEDPEEPISKDPSFGLAPPGCCNYSRHSNNEAGQATREIAL</sequence>
<proteinExistence type="predicted"/>
<evidence type="ECO:0000313" key="2">
    <source>
        <dbReference type="Proteomes" id="UP001145114"/>
    </source>
</evidence>
<gene>
    <name evidence="1" type="ORF">EV182_004786</name>
</gene>
<organism evidence="1 2">
    <name type="scientific">Spiromyces aspiralis</name>
    <dbReference type="NCBI Taxonomy" id="68401"/>
    <lineage>
        <taxon>Eukaryota</taxon>
        <taxon>Fungi</taxon>
        <taxon>Fungi incertae sedis</taxon>
        <taxon>Zoopagomycota</taxon>
        <taxon>Kickxellomycotina</taxon>
        <taxon>Kickxellomycetes</taxon>
        <taxon>Kickxellales</taxon>
        <taxon>Kickxellaceae</taxon>
        <taxon>Spiromyces</taxon>
    </lineage>
</organism>
<reference evidence="1" key="1">
    <citation type="submission" date="2022-06" db="EMBL/GenBank/DDBJ databases">
        <title>Phylogenomic reconstructions and comparative analyses of Kickxellomycotina fungi.</title>
        <authorList>
            <person name="Reynolds N.K."/>
            <person name="Stajich J.E."/>
            <person name="Barry K."/>
            <person name="Grigoriev I.V."/>
            <person name="Crous P."/>
            <person name="Smith M.E."/>
        </authorList>
    </citation>
    <scope>NUCLEOTIDE SEQUENCE</scope>
    <source>
        <strain evidence="1">RSA 2271</strain>
    </source>
</reference>
<evidence type="ECO:0000313" key="1">
    <source>
        <dbReference type="EMBL" id="KAJ1678096.1"/>
    </source>
</evidence>
<comment type="caution">
    <text evidence="1">The sequence shown here is derived from an EMBL/GenBank/DDBJ whole genome shotgun (WGS) entry which is preliminary data.</text>
</comment>